<name>A0A815SWG8_ADIRI</name>
<gene>
    <name evidence="3" type="ORF">XAT740_LOCUS39221</name>
</gene>
<dbReference type="Gene3D" id="3.30.379.10">
    <property type="entry name" value="Chitobiase/beta-hexosaminidase domain 2-like"/>
    <property type="match status" value="1"/>
</dbReference>
<dbReference type="GO" id="GO:0016787">
    <property type="term" value="F:hydrolase activity"/>
    <property type="evidence" value="ECO:0007669"/>
    <property type="project" value="UniProtKB-KW"/>
</dbReference>
<feature type="compositionally biased region" description="Basic residues" evidence="2">
    <location>
        <begin position="193"/>
        <end position="205"/>
    </location>
</feature>
<accession>A0A815SWG8</accession>
<evidence type="ECO:0000313" key="4">
    <source>
        <dbReference type="Proteomes" id="UP000663828"/>
    </source>
</evidence>
<keyword evidence="1" id="KW-0378">Hydrolase</keyword>
<evidence type="ECO:0000256" key="2">
    <source>
        <dbReference type="SAM" id="MobiDB-lite"/>
    </source>
</evidence>
<evidence type="ECO:0000256" key="1">
    <source>
        <dbReference type="ARBA" id="ARBA00022801"/>
    </source>
</evidence>
<dbReference type="EMBL" id="CAJNOR010004321">
    <property type="protein sequence ID" value="CAF1493393.1"/>
    <property type="molecule type" value="Genomic_DNA"/>
</dbReference>
<dbReference type="AlphaFoldDB" id="A0A815SWG8"/>
<reference evidence="3" key="1">
    <citation type="submission" date="2021-02" db="EMBL/GenBank/DDBJ databases">
        <authorList>
            <person name="Nowell W R."/>
        </authorList>
    </citation>
    <scope>NUCLEOTIDE SEQUENCE</scope>
</reference>
<dbReference type="SUPFAM" id="SSF55545">
    <property type="entry name" value="beta-N-acetylhexosaminidase-like domain"/>
    <property type="match status" value="1"/>
</dbReference>
<dbReference type="Proteomes" id="UP000663828">
    <property type="component" value="Unassembled WGS sequence"/>
</dbReference>
<feature type="region of interest" description="Disordered" evidence="2">
    <location>
        <begin position="168"/>
        <end position="240"/>
    </location>
</feature>
<proteinExistence type="predicted"/>
<sequence length="240" mass="25788">MLFPAILAGTAAMAAPAADTGFSIIPAPLHIQSGKGSFMLTPQTRILTESGNAALQQVAKELAAGIRRQSGLSLTVGALGGYAGQRRVPPFGQTRPGHRHRLATGGRILCRANHFAAAAHRRCQNPGPAGGRDRGQTALRLARPHARRGALLLPGRLSQKVHRLHGAAQTQHLSLAPDGRPWLADRDQEVSPPHHRGRVAQRHTVHQQPRQQPPSRRLLHAGRNKGSGGLRPIEIHYRSA</sequence>
<organism evidence="3 4">
    <name type="scientific">Adineta ricciae</name>
    <name type="common">Rotifer</name>
    <dbReference type="NCBI Taxonomy" id="249248"/>
    <lineage>
        <taxon>Eukaryota</taxon>
        <taxon>Metazoa</taxon>
        <taxon>Spiralia</taxon>
        <taxon>Gnathifera</taxon>
        <taxon>Rotifera</taxon>
        <taxon>Eurotatoria</taxon>
        <taxon>Bdelloidea</taxon>
        <taxon>Adinetida</taxon>
        <taxon>Adinetidae</taxon>
        <taxon>Adineta</taxon>
    </lineage>
</organism>
<dbReference type="InterPro" id="IPR029018">
    <property type="entry name" value="Hex-like_dom2"/>
</dbReference>
<keyword evidence="4" id="KW-1185">Reference proteome</keyword>
<evidence type="ECO:0000313" key="3">
    <source>
        <dbReference type="EMBL" id="CAF1493393.1"/>
    </source>
</evidence>
<protein>
    <submittedName>
        <fullName evidence="3">Uncharacterized protein</fullName>
    </submittedName>
</protein>
<comment type="caution">
    <text evidence="3">The sequence shown here is derived from an EMBL/GenBank/DDBJ whole genome shotgun (WGS) entry which is preliminary data.</text>
</comment>
<feature type="compositionally biased region" description="Low complexity" evidence="2">
    <location>
        <begin position="207"/>
        <end position="216"/>
    </location>
</feature>